<dbReference type="EMBL" id="JAAGRR010000261">
    <property type="protein sequence ID" value="NDY43648.1"/>
    <property type="molecule type" value="Genomic_DNA"/>
</dbReference>
<gene>
    <name evidence="2" type="ORF">G3N55_12475</name>
</gene>
<comment type="caution">
    <text evidence="2">The sequence shown here is derived from an EMBL/GenBank/DDBJ whole genome shotgun (WGS) entry which is preliminary data.</text>
</comment>
<reference evidence="2 3" key="1">
    <citation type="submission" date="2020-02" db="EMBL/GenBank/DDBJ databases">
        <title>Comparative genomics of sulfur disproportionating microorganisms.</title>
        <authorList>
            <person name="Ward L.M."/>
            <person name="Bertran E."/>
            <person name="Johnston D.T."/>
        </authorList>
    </citation>
    <scope>NUCLEOTIDE SEQUENCE [LARGE SCALE GENOMIC DNA]</scope>
    <source>
        <strain evidence="2 3">DSM 100025</strain>
    </source>
</reference>
<dbReference type="GO" id="GO:0006313">
    <property type="term" value="P:DNA transposition"/>
    <property type="evidence" value="ECO:0007669"/>
    <property type="project" value="InterPro"/>
</dbReference>
<protein>
    <submittedName>
        <fullName evidence="2">IS5 family transposase</fullName>
    </submittedName>
</protein>
<organism evidence="2 3">
    <name type="scientific">Dissulfurirhabdus thermomarina</name>
    <dbReference type="NCBI Taxonomy" id="1765737"/>
    <lineage>
        <taxon>Bacteria</taxon>
        <taxon>Deltaproteobacteria</taxon>
        <taxon>Dissulfurirhabdaceae</taxon>
        <taxon>Dissulfurirhabdus</taxon>
    </lineage>
</organism>
<name>A0A6N9TRE7_DISTH</name>
<dbReference type="NCBIfam" id="NF033578">
    <property type="entry name" value="transpos_IS5_1"/>
    <property type="match status" value="1"/>
</dbReference>
<accession>A0A6N9TRE7</accession>
<dbReference type="Proteomes" id="UP000469346">
    <property type="component" value="Unassembled WGS sequence"/>
</dbReference>
<dbReference type="AlphaFoldDB" id="A0A6N9TRE7"/>
<dbReference type="PANTHER" id="PTHR33803:SF3">
    <property type="entry name" value="BLL1974 PROTEIN"/>
    <property type="match status" value="1"/>
</dbReference>
<dbReference type="InterPro" id="IPR002559">
    <property type="entry name" value="Transposase_11"/>
</dbReference>
<dbReference type="Pfam" id="PF01609">
    <property type="entry name" value="DDE_Tnp_1"/>
    <property type="match status" value="1"/>
</dbReference>
<dbReference type="PANTHER" id="PTHR33803">
    <property type="entry name" value="IS1478 TRANSPOSASE"/>
    <property type="match status" value="1"/>
</dbReference>
<evidence type="ECO:0000313" key="2">
    <source>
        <dbReference type="EMBL" id="NDY43648.1"/>
    </source>
</evidence>
<dbReference type="GO" id="GO:0004803">
    <property type="term" value="F:transposase activity"/>
    <property type="evidence" value="ECO:0007669"/>
    <property type="project" value="InterPro"/>
</dbReference>
<feature type="non-terminal residue" evidence="2">
    <location>
        <position position="1"/>
    </location>
</feature>
<sequence length="259" mass="29814">PLRQNYNRIGKGLFFQQSRYAHARQMKRAAKCTRKLRTILGRVIRDIERKCSHPDEQLRSLLDIARRIFNQQRNDKNKIYSVHEPAVECISKGKAHKRYEFGCKVSVAATSKGGWIVGAKAIHGNPYDGHTLKDALAQIERITCTPDHVFVDMGYRGHGYEGKVNVHVDRRRRGRTAKSLWRWMKRRAAVEPGIGHLKREHRMDRCRLKGTLGDCLNAVFSAAGMNFRKLLRLAADFLLRTYFHIFIAQRTIACFCPAA</sequence>
<keyword evidence="3" id="KW-1185">Reference proteome</keyword>
<proteinExistence type="predicted"/>
<feature type="domain" description="Transposase IS4-like" evidence="1">
    <location>
        <begin position="91"/>
        <end position="210"/>
    </location>
</feature>
<evidence type="ECO:0000313" key="3">
    <source>
        <dbReference type="Proteomes" id="UP000469346"/>
    </source>
</evidence>
<evidence type="ECO:0000259" key="1">
    <source>
        <dbReference type="Pfam" id="PF01609"/>
    </source>
</evidence>
<dbReference type="RefSeq" id="WP_163300034.1">
    <property type="nucleotide sequence ID" value="NZ_JAAGRR010000261.1"/>
</dbReference>
<dbReference type="GO" id="GO:0003677">
    <property type="term" value="F:DNA binding"/>
    <property type="evidence" value="ECO:0007669"/>
    <property type="project" value="InterPro"/>
</dbReference>
<dbReference type="InterPro" id="IPR047710">
    <property type="entry name" value="Transpos_IS5-like"/>
</dbReference>